<dbReference type="Proteomes" id="UP000229342">
    <property type="component" value="Unassembled WGS sequence"/>
</dbReference>
<dbReference type="AlphaFoldDB" id="A0A2H0KAN1"/>
<name>A0A2H0KAN1_9BACT</name>
<evidence type="ECO:0000256" key="1">
    <source>
        <dbReference type="SAM" id="Phobius"/>
    </source>
</evidence>
<dbReference type="EMBL" id="PCVG01000062">
    <property type="protein sequence ID" value="PIQ68308.1"/>
    <property type="molecule type" value="Genomic_DNA"/>
</dbReference>
<comment type="caution">
    <text evidence="2">The sequence shown here is derived from an EMBL/GenBank/DDBJ whole genome shotgun (WGS) entry which is preliminary data.</text>
</comment>
<evidence type="ECO:0000313" key="2">
    <source>
        <dbReference type="EMBL" id="PIQ68308.1"/>
    </source>
</evidence>
<keyword evidence="1" id="KW-0812">Transmembrane</keyword>
<feature type="transmembrane region" description="Helical" evidence="1">
    <location>
        <begin position="38"/>
        <end position="55"/>
    </location>
</feature>
<proteinExistence type="predicted"/>
<gene>
    <name evidence="2" type="ORF">COV91_04770</name>
</gene>
<accession>A0A2H0KAN1</accession>
<reference evidence="2 3" key="1">
    <citation type="submission" date="2017-09" db="EMBL/GenBank/DDBJ databases">
        <title>Depth-based differentiation of microbial function through sediment-hosted aquifers and enrichment of novel symbionts in the deep terrestrial subsurface.</title>
        <authorList>
            <person name="Probst A.J."/>
            <person name="Ladd B."/>
            <person name="Jarett J.K."/>
            <person name="Geller-Mcgrath D.E."/>
            <person name="Sieber C.M."/>
            <person name="Emerson J.B."/>
            <person name="Anantharaman K."/>
            <person name="Thomas B.C."/>
            <person name="Malmstrom R."/>
            <person name="Stieglmeier M."/>
            <person name="Klingl A."/>
            <person name="Woyke T."/>
            <person name="Ryan C.M."/>
            <person name="Banfield J.F."/>
        </authorList>
    </citation>
    <scope>NUCLEOTIDE SEQUENCE [LARGE SCALE GENOMIC DNA]</scope>
    <source>
        <strain evidence="2">CG11_big_fil_rev_8_21_14_0_20_46_11</strain>
    </source>
</reference>
<keyword evidence="1" id="KW-1133">Transmembrane helix</keyword>
<evidence type="ECO:0000313" key="3">
    <source>
        <dbReference type="Proteomes" id="UP000229342"/>
    </source>
</evidence>
<organism evidence="2 3">
    <name type="scientific">Candidatus Taylorbacteria bacterium CG11_big_fil_rev_8_21_14_0_20_46_11</name>
    <dbReference type="NCBI Taxonomy" id="1975025"/>
    <lineage>
        <taxon>Bacteria</taxon>
        <taxon>Candidatus Tayloriibacteriota</taxon>
    </lineage>
</organism>
<keyword evidence="1" id="KW-0472">Membrane</keyword>
<protein>
    <submittedName>
        <fullName evidence="2">Uncharacterized protein</fullName>
    </submittedName>
</protein>
<sequence>MNWYNITKGQIVTIWVFGMLLWLWFSFMREFAWSEWQSSLFFGLPLILIFYTIGWKNNKKG</sequence>
<feature type="transmembrane region" description="Helical" evidence="1">
    <location>
        <begin position="12"/>
        <end position="32"/>
    </location>
</feature>